<evidence type="ECO:0000256" key="12">
    <source>
        <dbReference type="ARBA" id="ARBA00077136"/>
    </source>
</evidence>
<accession>A0A432WX06</accession>
<evidence type="ECO:0000256" key="13">
    <source>
        <dbReference type="ARBA" id="ARBA00077165"/>
    </source>
</evidence>
<comment type="subcellular location">
    <subcellularLocation>
        <location evidence="1 15">Cytoplasm</location>
    </subcellularLocation>
</comment>
<evidence type="ECO:0000256" key="7">
    <source>
        <dbReference type="ARBA" id="ARBA00051538"/>
    </source>
</evidence>
<keyword evidence="3 15" id="KW-0808">Transferase</keyword>
<evidence type="ECO:0000256" key="10">
    <source>
        <dbReference type="ARBA" id="ARBA00066767"/>
    </source>
</evidence>
<dbReference type="HAMAP" id="MF_00688">
    <property type="entry name" value="Leu_Phe_trans"/>
    <property type="match status" value="1"/>
</dbReference>
<dbReference type="Gene3D" id="3.40.630.70">
    <property type="entry name" value="Leucyl/phenylalanyl-tRNA-protein transferase, C-terminal domain"/>
    <property type="match status" value="1"/>
</dbReference>
<comment type="similarity">
    <text evidence="9 15">Belongs to the L/F-transferase family.</text>
</comment>
<dbReference type="FunFam" id="3.40.630.70:FF:000001">
    <property type="entry name" value="Leucyl/phenylalanyl-tRNA--protein transferase"/>
    <property type="match status" value="1"/>
</dbReference>
<comment type="catalytic activity">
    <reaction evidence="5 15">
        <text>L-phenylalanyl-tRNA(Phe) + an N-terminal L-alpha-aminoacyl-[protein] = an N-terminal L-phenylalanyl-L-alpha-aminoacyl-[protein] + tRNA(Phe)</text>
        <dbReference type="Rhea" id="RHEA:43632"/>
        <dbReference type="Rhea" id="RHEA-COMP:9668"/>
        <dbReference type="Rhea" id="RHEA-COMP:9699"/>
        <dbReference type="Rhea" id="RHEA-COMP:10636"/>
        <dbReference type="Rhea" id="RHEA-COMP:10637"/>
        <dbReference type="ChEBI" id="CHEBI:78442"/>
        <dbReference type="ChEBI" id="CHEBI:78531"/>
        <dbReference type="ChEBI" id="CHEBI:78597"/>
        <dbReference type="ChEBI" id="CHEBI:83561"/>
        <dbReference type="EC" id="2.3.2.6"/>
    </reaction>
</comment>
<evidence type="ECO:0000256" key="1">
    <source>
        <dbReference type="ARBA" id="ARBA00004496"/>
    </source>
</evidence>
<evidence type="ECO:0000256" key="14">
    <source>
        <dbReference type="ARBA" id="ARBA00083640"/>
    </source>
</evidence>
<evidence type="ECO:0000256" key="8">
    <source>
        <dbReference type="ARBA" id="ARBA00054043"/>
    </source>
</evidence>
<keyword evidence="2 15" id="KW-0963">Cytoplasm</keyword>
<sequence length="241" mass="26393">MSFLTGLDDTPSDFPFPSVSQALKDPDGLLAVGGCLSVPRLLNAYQHGIFPWFSDNDPILWWSPSERAVIQPHALYINRSLRKFLKKQPYRVTLNTAFEKVIHLCATIPRGPGNGTWITDEMVAAYVALHHAGHAHSIEVWQDQTLVGGVYGVLVGQVFCGESMFSLQANASKVALIALRDHLTPGGLALIDCQIESQHLSNMGAITLAREDFIQELAVNTQVIPPHFLQASELNALDIGN</sequence>
<evidence type="ECO:0000256" key="4">
    <source>
        <dbReference type="ARBA" id="ARBA00023315"/>
    </source>
</evidence>
<comment type="function">
    <text evidence="8 15">Functions in the N-end rule pathway of protein degradation where it conjugates Leu, Phe and, less efficiently, Met from aminoacyl-tRNAs to the N-termini of proteins containing an N-terminal arginine or lysine.</text>
</comment>
<name>A0A432WX06_9GAMM</name>
<dbReference type="EMBL" id="PIPP01000001">
    <property type="protein sequence ID" value="RUO38293.1"/>
    <property type="molecule type" value="Genomic_DNA"/>
</dbReference>
<evidence type="ECO:0000256" key="5">
    <source>
        <dbReference type="ARBA" id="ARBA00050607"/>
    </source>
</evidence>
<dbReference type="InterPro" id="IPR004616">
    <property type="entry name" value="Leu/Phe-tRNA_Trfase"/>
</dbReference>
<dbReference type="AlphaFoldDB" id="A0A432WX06"/>
<evidence type="ECO:0000256" key="3">
    <source>
        <dbReference type="ARBA" id="ARBA00022679"/>
    </source>
</evidence>
<evidence type="ECO:0000256" key="9">
    <source>
        <dbReference type="ARBA" id="ARBA00061535"/>
    </source>
</evidence>
<evidence type="ECO:0000256" key="15">
    <source>
        <dbReference type="HAMAP-Rule" id="MF_00688"/>
    </source>
</evidence>
<dbReference type="EC" id="2.3.2.6" evidence="10 15"/>
<dbReference type="PANTHER" id="PTHR30098:SF2">
    <property type="entry name" value="LEUCYL_PHENYLALANYL-TRNA--PROTEIN TRANSFERASE"/>
    <property type="match status" value="1"/>
</dbReference>
<proteinExistence type="inferred from homology"/>
<dbReference type="RefSeq" id="WP_126805514.1">
    <property type="nucleotide sequence ID" value="NZ_PIPP01000001.1"/>
</dbReference>
<dbReference type="GO" id="GO:0005737">
    <property type="term" value="C:cytoplasm"/>
    <property type="evidence" value="ECO:0007669"/>
    <property type="project" value="UniProtKB-SubCell"/>
</dbReference>
<comment type="caution">
    <text evidence="16">The sequence shown here is derived from an EMBL/GenBank/DDBJ whole genome shotgun (WGS) entry which is preliminary data.</text>
</comment>
<dbReference type="InterPro" id="IPR042221">
    <property type="entry name" value="Leu/Phe-tRNA_Trfase_N"/>
</dbReference>
<evidence type="ECO:0000256" key="2">
    <source>
        <dbReference type="ARBA" id="ARBA00022490"/>
    </source>
</evidence>
<evidence type="ECO:0000313" key="16">
    <source>
        <dbReference type="EMBL" id="RUO38293.1"/>
    </source>
</evidence>
<dbReference type="NCBIfam" id="TIGR00667">
    <property type="entry name" value="aat"/>
    <property type="match status" value="1"/>
</dbReference>
<dbReference type="SUPFAM" id="SSF55729">
    <property type="entry name" value="Acyl-CoA N-acyltransferases (Nat)"/>
    <property type="match status" value="1"/>
</dbReference>
<comment type="catalytic activity">
    <reaction evidence="6 15">
        <text>N-terminal L-arginyl-[protein] + L-leucyl-tRNA(Leu) = N-terminal L-leucyl-L-arginyl-[protein] + tRNA(Leu) + H(+)</text>
        <dbReference type="Rhea" id="RHEA:50416"/>
        <dbReference type="Rhea" id="RHEA-COMP:9613"/>
        <dbReference type="Rhea" id="RHEA-COMP:9622"/>
        <dbReference type="Rhea" id="RHEA-COMP:12672"/>
        <dbReference type="Rhea" id="RHEA-COMP:12673"/>
        <dbReference type="ChEBI" id="CHEBI:15378"/>
        <dbReference type="ChEBI" id="CHEBI:64719"/>
        <dbReference type="ChEBI" id="CHEBI:78442"/>
        <dbReference type="ChEBI" id="CHEBI:78494"/>
        <dbReference type="ChEBI" id="CHEBI:133044"/>
        <dbReference type="EC" id="2.3.2.6"/>
    </reaction>
</comment>
<dbReference type="GO" id="GO:0008914">
    <property type="term" value="F:leucyl-tRNA--protein transferase activity"/>
    <property type="evidence" value="ECO:0007669"/>
    <property type="project" value="UniProtKB-UniRule"/>
</dbReference>
<evidence type="ECO:0000313" key="17">
    <source>
        <dbReference type="Proteomes" id="UP000286934"/>
    </source>
</evidence>
<dbReference type="FunFam" id="3.30.70.3550:FF:000001">
    <property type="entry name" value="Leucyl/phenylalanyl-tRNA--protein transferase"/>
    <property type="match status" value="1"/>
</dbReference>
<reference evidence="17" key="1">
    <citation type="journal article" date="2018" name="Front. Microbiol.">
        <title>Genome-Based Analysis Reveals the Taxonomy and Diversity of the Family Idiomarinaceae.</title>
        <authorList>
            <person name="Liu Y."/>
            <person name="Lai Q."/>
            <person name="Shao Z."/>
        </authorList>
    </citation>
    <scope>NUCLEOTIDE SEQUENCE [LARGE SCALE GENOMIC DNA]</scope>
    <source>
        <strain evidence="17">AIS</strain>
    </source>
</reference>
<dbReference type="GO" id="GO:0030163">
    <property type="term" value="P:protein catabolic process"/>
    <property type="evidence" value="ECO:0007669"/>
    <property type="project" value="UniProtKB-UniRule"/>
</dbReference>
<dbReference type="Proteomes" id="UP000286934">
    <property type="component" value="Unassembled WGS sequence"/>
</dbReference>
<evidence type="ECO:0000256" key="11">
    <source>
        <dbReference type="ARBA" id="ARBA00074372"/>
    </source>
</evidence>
<dbReference type="Pfam" id="PF03588">
    <property type="entry name" value="Leu_Phe_trans"/>
    <property type="match status" value="1"/>
</dbReference>
<evidence type="ECO:0000256" key="6">
    <source>
        <dbReference type="ARBA" id="ARBA00050652"/>
    </source>
</evidence>
<dbReference type="OrthoDB" id="9790282at2"/>
<dbReference type="PANTHER" id="PTHR30098">
    <property type="entry name" value="LEUCYL/PHENYLALANYL-TRNA--PROTEIN TRANSFERASE"/>
    <property type="match status" value="1"/>
</dbReference>
<gene>
    <name evidence="15" type="primary">aat</name>
    <name evidence="16" type="ORF">CWE13_01195</name>
</gene>
<keyword evidence="17" id="KW-1185">Reference proteome</keyword>
<comment type="catalytic activity">
    <reaction evidence="7 15">
        <text>N-terminal L-lysyl-[protein] + L-leucyl-tRNA(Leu) = N-terminal L-leucyl-L-lysyl-[protein] + tRNA(Leu) + H(+)</text>
        <dbReference type="Rhea" id="RHEA:12340"/>
        <dbReference type="Rhea" id="RHEA-COMP:9613"/>
        <dbReference type="Rhea" id="RHEA-COMP:9622"/>
        <dbReference type="Rhea" id="RHEA-COMP:12670"/>
        <dbReference type="Rhea" id="RHEA-COMP:12671"/>
        <dbReference type="ChEBI" id="CHEBI:15378"/>
        <dbReference type="ChEBI" id="CHEBI:65249"/>
        <dbReference type="ChEBI" id="CHEBI:78442"/>
        <dbReference type="ChEBI" id="CHEBI:78494"/>
        <dbReference type="ChEBI" id="CHEBI:133043"/>
        <dbReference type="EC" id="2.3.2.6"/>
    </reaction>
</comment>
<dbReference type="InterPro" id="IPR016181">
    <property type="entry name" value="Acyl_CoA_acyltransferase"/>
</dbReference>
<dbReference type="Gene3D" id="3.30.70.3550">
    <property type="entry name" value="Leucyl/phenylalanyl-tRNA-protein transferase, N-terminal domain"/>
    <property type="match status" value="1"/>
</dbReference>
<organism evidence="16 17">
    <name type="scientific">Aliidiomarina shirensis</name>
    <dbReference type="NCBI Taxonomy" id="1048642"/>
    <lineage>
        <taxon>Bacteria</taxon>
        <taxon>Pseudomonadati</taxon>
        <taxon>Pseudomonadota</taxon>
        <taxon>Gammaproteobacteria</taxon>
        <taxon>Alteromonadales</taxon>
        <taxon>Idiomarinaceae</taxon>
        <taxon>Aliidiomarina</taxon>
    </lineage>
</organism>
<protein>
    <recommendedName>
        <fullName evidence="11 15">Leucyl/phenylalanyl-tRNA--protein transferase</fullName>
        <ecNumber evidence="10 15">2.3.2.6</ecNumber>
    </recommendedName>
    <alternativeName>
        <fullName evidence="12 15">L/F-transferase</fullName>
    </alternativeName>
    <alternativeName>
        <fullName evidence="13 15">Leucyltransferase</fullName>
    </alternativeName>
    <alternativeName>
        <fullName evidence="14 15">Phenyalanyltransferase</fullName>
    </alternativeName>
</protein>
<dbReference type="InterPro" id="IPR042203">
    <property type="entry name" value="Leu/Phe-tRNA_Trfase_C"/>
</dbReference>
<keyword evidence="4 15" id="KW-0012">Acyltransferase</keyword>